<feature type="compositionally biased region" description="Basic and acidic residues" evidence="1">
    <location>
        <begin position="81"/>
        <end position="99"/>
    </location>
</feature>
<evidence type="ECO:0000313" key="3">
    <source>
        <dbReference type="EMBL" id="OGI98290.1"/>
    </source>
</evidence>
<keyword evidence="2" id="KW-1133">Transmembrane helix</keyword>
<evidence type="ECO:0000256" key="1">
    <source>
        <dbReference type="SAM" id="MobiDB-lite"/>
    </source>
</evidence>
<reference evidence="3 4" key="1">
    <citation type="journal article" date="2016" name="Nat. Commun.">
        <title>Thousands of microbial genomes shed light on interconnected biogeochemical processes in an aquifer system.</title>
        <authorList>
            <person name="Anantharaman K."/>
            <person name="Brown C.T."/>
            <person name="Hug L.A."/>
            <person name="Sharon I."/>
            <person name="Castelle C.J."/>
            <person name="Probst A.J."/>
            <person name="Thomas B.C."/>
            <person name="Singh A."/>
            <person name="Wilkins M.J."/>
            <person name="Karaoz U."/>
            <person name="Brodie E.L."/>
            <person name="Williams K.H."/>
            <person name="Hubbard S.S."/>
            <person name="Banfield J.F."/>
        </authorList>
    </citation>
    <scope>NUCLEOTIDE SEQUENCE [LARGE SCALE GENOMIC DNA]</scope>
</reference>
<keyword evidence="2" id="KW-0812">Transmembrane</keyword>
<comment type="caution">
    <text evidence="3">The sequence shown here is derived from an EMBL/GenBank/DDBJ whole genome shotgun (WGS) entry which is preliminary data.</text>
</comment>
<feature type="region of interest" description="Disordered" evidence="1">
    <location>
        <begin position="70"/>
        <end position="116"/>
    </location>
</feature>
<accession>A0A1F6XVX8</accession>
<evidence type="ECO:0000313" key="4">
    <source>
        <dbReference type="Proteomes" id="UP000176479"/>
    </source>
</evidence>
<evidence type="ECO:0000256" key="2">
    <source>
        <dbReference type="SAM" id="Phobius"/>
    </source>
</evidence>
<dbReference type="EMBL" id="MFVK01000038">
    <property type="protein sequence ID" value="OGI98290.1"/>
    <property type="molecule type" value="Genomic_DNA"/>
</dbReference>
<protein>
    <submittedName>
        <fullName evidence="3">Uncharacterized protein</fullName>
    </submittedName>
</protein>
<dbReference type="Proteomes" id="UP000176479">
    <property type="component" value="Unassembled WGS sequence"/>
</dbReference>
<gene>
    <name evidence="3" type="ORF">A3H53_02225</name>
</gene>
<dbReference type="AlphaFoldDB" id="A0A1F6XVX8"/>
<name>A0A1F6XVX8_9BACT</name>
<keyword evidence="2" id="KW-0472">Membrane</keyword>
<organism evidence="3 4">
    <name type="scientific">Candidatus Nomurabacteria bacterium RIFCSPLOWO2_02_FULL_40_10</name>
    <dbReference type="NCBI Taxonomy" id="1801786"/>
    <lineage>
        <taxon>Bacteria</taxon>
        <taxon>Candidatus Nomuraibacteriota</taxon>
    </lineage>
</organism>
<feature type="transmembrane region" description="Helical" evidence="2">
    <location>
        <begin position="127"/>
        <end position="154"/>
    </location>
</feature>
<proteinExistence type="predicted"/>
<sequence length="222" mass="24879">MRIEYFRLLFREVFPESETNDLSDEEFASEMLENGWRSILEADLPEENDRVDQFVRDRLRKGGGVPIPKLREIQRSLQSNEKPKEESEEKPKKEGEEKFNQSMPDIGPWPESEEDQVFRNRHSNHKWLLVATATASIIIVLSAINLGLLGILLVSNNQDSAVKTQNSLSRVDQAASVKPPPVILSWREISDQMIDGINNRLGYSKGSSGSALSGPSASSPSS</sequence>